<dbReference type="AlphaFoldDB" id="A0ABD0XYM4"/>
<comment type="caution">
    <text evidence="2">The sequence shown here is derived from an EMBL/GenBank/DDBJ whole genome shotgun (WGS) entry which is preliminary data.</text>
</comment>
<dbReference type="EMBL" id="JBFDAA010000017">
    <property type="protein sequence ID" value="KAL1116349.1"/>
    <property type="molecule type" value="Genomic_DNA"/>
</dbReference>
<name>A0ABD0XYM4_9HEMI</name>
<feature type="compositionally biased region" description="Basic and acidic residues" evidence="1">
    <location>
        <begin position="41"/>
        <end position="51"/>
    </location>
</feature>
<feature type="region of interest" description="Disordered" evidence="1">
    <location>
        <begin position="1"/>
        <end position="89"/>
    </location>
</feature>
<protein>
    <submittedName>
        <fullName evidence="2">Uncharacterized protein</fullName>
    </submittedName>
</protein>
<accession>A0ABD0XYM4</accession>
<evidence type="ECO:0000256" key="1">
    <source>
        <dbReference type="SAM" id="MobiDB-lite"/>
    </source>
</evidence>
<proteinExistence type="predicted"/>
<organism evidence="2 3">
    <name type="scientific">Ranatra chinensis</name>
    <dbReference type="NCBI Taxonomy" id="642074"/>
    <lineage>
        <taxon>Eukaryota</taxon>
        <taxon>Metazoa</taxon>
        <taxon>Ecdysozoa</taxon>
        <taxon>Arthropoda</taxon>
        <taxon>Hexapoda</taxon>
        <taxon>Insecta</taxon>
        <taxon>Pterygota</taxon>
        <taxon>Neoptera</taxon>
        <taxon>Paraneoptera</taxon>
        <taxon>Hemiptera</taxon>
        <taxon>Heteroptera</taxon>
        <taxon>Panheteroptera</taxon>
        <taxon>Nepomorpha</taxon>
        <taxon>Nepidae</taxon>
        <taxon>Ranatrinae</taxon>
        <taxon>Ranatra</taxon>
    </lineage>
</organism>
<reference evidence="2 3" key="1">
    <citation type="submission" date="2024-07" db="EMBL/GenBank/DDBJ databases">
        <title>Chromosome-level genome assembly of the water stick insect Ranatra chinensis (Heteroptera: Nepidae).</title>
        <authorList>
            <person name="Liu X."/>
        </authorList>
    </citation>
    <scope>NUCLEOTIDE SEQUENCE [LARGE SCALE GENOMIC DNA]</scope>
    <source>
        <strain evidence="2">Cailab_2021Rc</strain>
        <tissue evidence="2">Muscle</tissue>
    </source>
</reference>
<keyword evidence="3" id="KW-1185">Reference proteome</keyword>
<evidence type="ECO:0000313" key="3">
    <source>
        <dbReference type="Proteomes" id="UP001558652"/>
    </source>
</evidence>
<evidence type="ECO:0000313" key="2">
    <source>
        <dbReference type="EMBL" id="KAL1116349.1"/>
    </source>
</evidence>
<feature type="compositionally biased region" description="Polar residues" evidence="1">
    <location>
        <begin position="70"/>
        <end position="87"/>
    </location>
</feature>
<gene>
    <name evidence="2" type="ORF">AAG570_004824</name>
</gene>
<dbReference type="Proteomes" id="UP001558652">
    <property type="component" value="Unassembled WGS sequence"/>
</dbReference>
<feature type="region of interest" description="Disordered" evidence="1">
    <location>
        <begin position="101"/>
        <end position="138"/>
    </location>
</feature>
<sequence length="171" mass="17989">MLTLTQSKSGAHRRVSPAPPDGRRASPRSADGGPGLGPARIDVDPENRHASPEISGGGLAFGKEDESPELGSSLNRSQRGNCSTEYNTPLRHLSRLRTIPSPDIELPRYGAPNGTAAVPPRTGGKIPPTSDAVETPPTGLWRRPGFPGTPSKVTLFRAFRLTGLLVGIIAS</sequence>